<keyword evidence="5" id="KW-1185">Reference proteome</keyword>
<protein>
    <recommendedName>
        <fullName evidence="3">DUF7806 domain-containing protein</fullName>
    </recommendedName>
</protein>
<dbReference type="STRING" id="3988.B9RUL0"/>
<proteinExistence type="predicted"/>
<evidence type="ECO:0000313" key="4">
    <source>
        <dbReference type="EMBL" id="EEF44997.1"/>
    </source>
</evidence>
<dbReference type="eggNOG" id="ENOG502QPWA">
    <property type="taxonomic scope" value="Eukaryota"/>
</dbReference>
<feature type="domain" description="DUF7806" evidence="3">
    <location>
        <begin position="269"/>
        <end position="363"/>
    </location>
</feature>
<dbReference type="Pfam" id="PF25091">
    <property type="entry name" value="DUF7806"/>
    <property type="match status" value="1"/>
</dbReference>
<sequence>MEALYAKLYNKYDALKKKRISELDEISKDQEVNFLNYVSAAEELIQHLKNENNSLSAQVSELRSKVASIRHVYPNVVFLLVVAPLCSTKDEECARYQKQLMEESQKNKVLYEEVERLQKLQEQFSFSSKHGTDDNKQLKMLQIAHVTSGEVISESTRRMTIKRSREASAEKEGFITPDRSNQDDLLVRESAKDPSAVRRRSGEAGVESDDFISPDQSNRDDVSLRVSANDPSRLTVSSGDLGNEQEPACCGRTVGRSGGGGFVTDNGSTNCQFQALIECLLGMKLSTANQTEEICVSALHQSSGYSFSLTWVKKAAGQEPELLYRPSTLGTFERVAPEWMRSVIKFSTSMCPIFFERVASVIKMHC</sequence>
<evidence type="ECO:0000256" key="2">
    <source>
        <dbReference type="SAM" id="MobiDB-lite"/>
    </source>
</evidence>
<dbReference type="InterPro" id="IPR056708">
    <property type="entry name" value="DUF7806"/>
</dbReference>
<accession>B9RUL0</accession>
<dbReference type="GO" id="GO:0003006">
    <property type="term" value="P:developmental process involved in reproduction"/>
    <property type="evidence" value="ECO:0000318"/>
    <property type="project" value="GO_Central"/>
</dbReference>
<feature type="coiled-coil region" evidence="1">
    <location>
        <begin position="38"/>
        <end position="65"/>
    </location>
</feature>
<dbReference type="PANTHER" id="PTHR35489">
    <property type="entry name" value="TITAN9"/>
    <property type="match status" value="1"/>
</dbReference>
<dbReference type="FunCoup" id="B9RUL0">
    <property type="interactions" value="1290"/>
</dbReference>
<reference evidence="5" key="1">
    <citation type="journal article" date="2010" name="Nat. Biotechnol.">
        <title>Draft genome sequence of the oilseed species Ricinus communis.</title>
        <authorList>
            <person name="Chan A.P."/>
            <person name="Crabtree J."/>
            <person name="Zhao Q."/>
            <person name="Lorenzi H."/>
            <person name="Orvis J."/>
            <person name="Puiu D."/>
            <person name="Melake-Berhan A."/>
            <person name="Jones K.M."/>
            <person name="Redman J."/>
            <person name="Chen G."/>
            <person name="Cahoon E.B."/>
            <person name="Gedil M."/>
            <person name="Stanke M."/>
            <person name="Haas B.J."/>
            <person name="Wortman J.R."/>
            <person name="Fraser-Liggett C.M."/>
            <person name="Ravel J."/>
            <person name="Rabinowicz P.D."/>
        </authorList>
    </citation>
    <scope>NUCLEOTIDE SEQUENCE [LARGE SCALE GENOMIC DNA]</scope>
    <source>
        <strain evidence="5">cv. Hale</strain>
    </source>
</reference>
<dbReference type="EMBL" id="EQ973817">
    <property type="protein sequence ID" value="EEF44997.1"/>
    <property type="molecule type" value="Genomic_DNA"/>
</dbReference>
<feature type="compositionally biased region" description="Basic and acidic residues" evidence="2">
    <location>
        <begin position="163"/>
        <end position="173"/>
    </location>
</feature>
<evidence type="ECO:0000259" key="3">
    <source>
        <dbReference type="Pfam" id="PF25091"/>
    </source>
</evidence>
<organism evidence="4 5">
    <name type="scientific">Ricinus communis</name>
    <name type="common">Castor bean</name>
    <dbReference type="NCBI Taxonomy" id="3988"/>
    <lineage>
        <taxon>Eukaryota</taxon>
        <taxon>Viridiplantae</taxon>
        <taxon>Streptophyta</taxon>
        <taxon>Embryophyta</taxon>
        <taxon>Tracheophyta</taxon>
        <taxon>Spermatophyta</taxon>
        <taxon>Magnoliopsida</taxon>
        <taxon>eudicotyledons</taxon>
        <taxon>Gunneridae</taxon>
        <taxon>Pentapetalae</taxon>
        <taxon>rosids</taxon>
        <taxon>fabids</taxon>
        <taxon>Malpighiales</taxon>
        <taxon>Euphorbiaceae</taxon>
        <taxon>Acalyphoideae</taxon>
        <taxon>Acalypheae</taxon>
        <taxon>Ricinus</taxon>
    </lineage>
</organism>
<feature type="compositionally biased region" description="Basic and acidic residues" evidence="2">
    <location>
        <begin position="180"/>
        <end position="202"/>
    </location>
</feature>
<gene>
    <name evidence="4" type="ORF">RCOM_0854030</name>
</gene>
<feature type="region of interest" description="Disordered" evidence="2">
    <location>
        <begin position="155"/>
        <end position="242"/>
    </location>
</feature>
<evidence type="ECO:0000313" key="5">
    <source>
        <dbReference type="Proteomes" id="UP000008311"/>
    </source>
</evidence>
<dbReference type="PANTHER" id="PTHR35489:SF2">
    <property type="entry name" value="TITAN9"/>
    <property type="match status" value="1"/>
</dbReference>
<name>B9RUL0_RICCO</name>
<evidence type="ECO:0000256" key="1">
    <source>
        <dbReference type="SAM" id="Coils"/>
    </source>
</evidence>
<dbReference type="InParanoid" id="B9RUL0"/>
<feature type="coiled-coil region" evidence="1">
    <location>
        <begin position="93"/>
        <end position="120"/>
    </location>
</feature>
<keyword evidence="1" id="KW-0175">Coiled coil</keyword>
<dbReference type="AlphaFoldDB" id="B9RUL0"/>
<dbReference type="Proteomes" id="UP000008311">
    <property type="component" value="Unassembled WGS sequence"/>
</dbReference>
<feature type="compositionally biased region" description="Polar residues" evidence="2">
    <location>
        <begin position="229"/>
        <end position="240"/>
    </location>
</feature>